<keyword evidence="3" id="KW-1185">Reference proteome</keyword>
<evidence type="ECO:0000256" key="1">
    <source>
        <dbReference type="SAM" id="MobiDB-lite"/>
    </source>
</evidence>
<sequence>MRDAVRLSARRNVVQYRRKRITPEAPSKERRPMPTTGADSMYFSSKDETTHRERYERLLARYEAGEDEPELAAACYVLAYPGIYEAIPDGRTGGNPFTWYWGPYDTTLERRTESEAVGGLPPGLRQLVRAAAELYAGRPLFFDLAAAVRDWDADMTAAFAQTIALRRGESRR</sequence>
<dbReference type="Pfam" id="PF10804">
    <property type="entry name" value="DUF2538"/>
    <property type="match status" value="1"/>
</dbReference>
<dbReference type="EMBL" id="QJVJ01000005">
    <property type="protein sequence ID" value="PYI54484.1"/>
    <property type="molecule type" value="Genomic_DNA"/>
</dbReference>
<gene>
    <name evidence="2" type="ORF">DLM86_13540</name>
</gene>
<dbReference type="Proteomes" id="UP000247476">
    <property type="component" value="Unassembled WGS sequence"/>
</dbReference>
<dbReference type="AlphaFoldDB" id="A0A2V5K8V4"/>
<feature type="region of interest" description="Disordered" evidence="1">
    <location>
        <begin position="18"/>
        <end position="49"/>
    </location>
</feature>
<accession>A0A2V5K8V4</accession>
<evidence type="ECO:0000313" key="3">
    <source>
        <dbReference type="Proteomes" id="UP000247476"/>
    </source>
</evidence>
<proteinExistence type="predicted"/>
<name>A0A2V5K8V4_9BACL</name>
<reference evidence="2 3" key="1">
    <citation type="submission" date="2018-05" db="EMBL/GenBank/DDBJ databases">
        <title>Paenibacillus flagellatus sp. nov., isolated from selenium mineral soil.</title>
        <authorList>
            <person name="Dai X."/>
        </authorList>
    </citation>
    <scope>NUCLEOTIDE SEQUENCE [LARGE SCALE GENOMIC DNA]</scope>
    <source>
        <strain evidence="2 3">DXL2</strain>
    </source>
</reference>
<protein>
    <submittedName>
        <fullName evidence="2">Uncharacterized protein</fullName>
    </submittedName>
</protein>
<comment type="caution">
    <text evidence="2">The sequence shown here is derived from an EMBL/GenBank/DDBJ whole genome shotgun (WGS) entry which is preliminary data.</text>
</comment>
<evidence type="ECO:0000313" key="2">
    <source>
        <dbReference type="EMBL" id="PYI54484.1"/>
    </source>
</evidence>
<organism evidence="2 3">
    <name type="scientific">Paenibacillus flagellatus</name>
    <dbReference type="NCBI Taxonomy" id="2211139"/>
    <lineage>
        <taxon>Bacteria</taxon>
        <taxon>Bacillati</taxon>
        <taxon>Bacillota</taxon>
        <taxon>Bacilli</taxon>
        <taxon>Bacillales</taxon>
        <taxon>Paenibacillaceae</taxon>
        <taxon>Paenibacillus</taxon>
    </lineage>
</organism>
<dbReference type="InterPro" id="IPR024469">
    <property type="entry name" value="DUF2538"/>
</dbReference>